<evidence type="ECO:0000313" key="2">
    <source>
        <dbReference type="Proteomes" id="UP000000457"/>
    </source>
</evidence>
<gene>
    <name evidence="1" type="ORF">GAP32_504</name>
</gene>
<dbReference type="OrthoDB" id="33231at10239"/>
<dbReference type="KEGG" id="vg:13994255"/>
<reference evidence="1 2" key="1">
    <citation type="journal article" date="2014" name="Virology">
        <title>Supersize me: Cronobacter sakazakii phage GAP32.</title>
        <authorList>
            <person name="Abbasifar R."/>
            <person name="Griffiths M.W."/>
            <person name="Sabour P.M."/>
            <person name="Ackermann H.-W."/>
            <person name="Vandersteegen K."/>
            <person name="Lavigne R."/>
            <person name="Noben J.-P."/>
            <person name="Villa A.A."/>
            <person name="Abbasifar A."/>
            <person name="Nash J.H.E."/>
            <person name="Kropinski A.M."/>
        </authorList>
    </citation>
    <scope>NUCLEOTIDE SEQUENCE [LARGE SCALE GENOMIC DNA]</scope>
    <source>
        <strain evidence="1">GAP-32</strain>
    </source>
</reference>
<dbReference type="RefSeq" id="YP_006987619.1">
    <property type="nucleotide sequence ID" value="NC_019401.1"/>
</dbReference>
<name>K4FB97_9CAUD</name>
<dbReference type="GeneID" id="13994255"/>
<organism evidence="1 2">
    <name type="scientific">Cronobacter phage vB_CsaM_GAP32</name>
    <dbReference type="NCBI Taxonomy" id="1141136"/>
    <lineage>
        <taxon>Viruses</taxon>
        <taxon>Duplodnaviria</taxon>
        <taxon>Heunggongvirae</taxon>
        <taxon>Uroviricota</taxon>
        <taxon>Caudoviricetes</taxon>
        <taxon>Mimasvirus</taxon>
        <taxon>Mimasvirus GAP32</taxon>
    </lineage>
</organism>
<accession>K4FB97</accession>
<evidence type="ECO:0000313" key="1">
    <source>
        <dbReference type="EMBL" id="AFC21964.1"/>
    </source>
</evidence>
<proteinExistence type="predicted"/>
<dbReference type="EMBL" id="JN882285">
    <property type="protein sequence ID" value="AFC21964.1"/>
    <property type="molecule type" value="Genomic_DNA"/>
</dbReference>
<dbReference type="Proteomes" id="UP000000457">
    <property type="component" value="Segment"/>
</dbReference>
<keyword evidence="2" id="KW-1185">Reference proteome</keyword>
<protein>
    <submittedName>
        <fullName evidence="1">Uncharacterized protein</fullName>
    </submittedName>
</protein>
<sequence length="266" mass="31186">MGTIYLAADLSDVTEDNVSDFCFDKIECSELENIPNIDAVRAVLVKSNISREMQDHLNSLRQLSKEECLSILEHSDRVYTSRILQHQYDLDVIYKYLDKLDICYVETQDSLDAQFVEKYYDDMDMSGFVKYRAQLGDIDKFMNIPMVWNYYAKRVLNYDTPIEEVEQYIRRLNPNVNVDVMHTVLNKLYLTPVNATTLAAAYSNRNRSSHSVDTVVNYYNRNHGNSYENWFAYVADGERQNETALIDVWFKDHFMPELRELANVQN</sequence>